<protein>
    <submittedName>
        <fullName evidence="1">Musculin</fullName>
    </submittedName>
</protein>
<gene>
    <name evidence="1" type="ORF">Anapl_06209</name>
</gene>
<accession>R0LI86</accession>
<organism evidence="1 2">
    <name type="scientific">Anas platyrhynchos</name>
    <name type="common">Mallard</name>
    <name type="synonym">Anas boschas</name>
    <dbReference type="NCBI Taxonomy" id="8839"/>
    <lineage>
        <taxon>Eukaryota</taxon>
        <taxon>Metazoa</taxon>
        <taxon>Chordata</taxon>
        <taxon>Craniata</taxon>
        <taxon>Vertebrata</taxon>
        <taxon>Euteleostomi</taxon>
        <taxon>Archelosauria</taxon>
        <taxon>Archosauria</taxon>
        <taxon>Dinosauria</taxon>
        <taxon>Saurischia</taxon>
        <taxon>Theropoda</taxon>
        <taxon>Coelurosauria</taxon>
        <taxon>Aves</taxon>
        <taxon>Neognathae</taxon>
        <taxon>Galloanserae</taxon>
        <taxon>Anseriformes</taxon>
        <taxon>Anatidae</taxon>
        <taxon>Anatinae</taxon>
        <taxon>Anas</taxon>
    </lineage>
</organism>
<proteinExistence type="predicted"/>
<dbReference type="EMBL" id="KB743235">
    <property type="protein sequence ID" value="EOB00093.1"/>
    <property type="molecule type" value="Genomic_DNA"/>
</dbReference>
<keyword evidence="2" id="KW-1185">Reference proteome</keyword>
<name>R0LI86_ANAPL</name>
<dbReference type="Proteomes" id="UP000296049">
    <property type="component" value="Unassembled WGS sequence"/>
</dbReference>
<reference evidence="2" key="1">
    <citation type="journal article" date="2013" name="Nat. Genet.">
        <title>The duck genome and transcriptome provide insight into an avian influenza virus reservoir species.</title>
        <authorList>
            <person name="Huang Y."/>
            <person name="Li Y."/>
            <person name="Burt D.W."/>
            <person name="Chen H."/>
            <person name="Zhang Y."/>
            <person name="Qian W."/>
            <person name="Kim H."/>
            <person name="Gan S."/>
            <person name="Zhao Y."/>
            <person name="Li J."/>
            <person name="Yi K."/>
            <person name="Feng H."/>
            <person name="Zhu P."/>
            <person name="Li B."/>
            <person name="Liu Q."/>
            <person name="Fairley S."/>
            <person name="Magor K.E."/>
            <person name="Du Z."/>
            <person name="Hu X."/>
            <person name="Goodman L."/>
            <person name="Tafer H."/>
            <person name="Vignal A."/>
            <person name="Lee T."/>
            <person name="Kim K.W."/>
            <person name="Sheng Z."/>
            <person name="An Y."/>
            <person name="Searle S."/>
            <person name="Herrero J."/>
            <person name="Groenen M.A."/>
            <person name="Crooijmans R.P."/>
            <person name="Faraut T."/>
            <person name="Cai Q."/>
            <person name="Webster R.G."/>
            <person name="Aldridge J.R."/>
            <person name="Warren W.C."/>
            <person name="Bartschat S."/>
            <person name="Kehr S."/>
            <person name="Marz M."/>
            <person name="Stadler P.F."/>
            <person name="Smith J."/>
            <person name="Kraus R.H."/>
            <person name="Zhao Y."/>
            <person name="Ren L."/>
            <person name="Fei J."/>
            <person name="Morisson M."/>
            <person name="Kaiser P."/>
            <person name="Griffin D.K."/>
            <person name="Rao M."/>
            <person name="Pitel F."/>
            <person name="Wang J."/>
            <person name="Li N."/>
        </authorList>
    </citation>
    <scope>NUCLEOTIDE SEQUENCE [LARGE SCALE GENOMIC DNA]</scope>
</reference>
<evidence type="ECO:0000313" key="1">
    <source>
        <dbReference type="EMBL" id="EOB00093.1"/>
    </source>
</evidence>
<dbReference type="AlphaFoldDB" id="R0LI86"/>
<evidence type="ECO:0000313" key="2">
    <source>
        <dbReference type="Proteomes" id="UP000296049"/>
    </source>
</evidence>
<sequence length="250" mass="28402">MACACSEAECSRHDVLVQRLSADDVSSPHRRLIDKVSRIRVLTPAGIYYMRTFFWRQEVFREFAWLFRRENRDESWGYLSKSERRPVVRLLWTWQGRGGRRQDRAAGRILPPCAAGRDRTSDAEHPSVAEAPYAFHASWMPIVGACGEVKTEMFARRCPPPLQTSCLSHHGEKQNKNALVTLRSFRKCWALQPRHRKPCDAAFGSDLGLPYKGDRGLHLITGTWPFVVSGRPDTDTKEVSTASRLCGTTA</sequence>